<dbReference type="PANTHER" id="PTHR12215">
    <property type="entry name" value="PHOSPHOPANTETHEINE TRANSFERASE"/>
    <property type="match status" value="1"/>
</dbReference>
<dbReference type="InterPro" id="IPR008278">
    <property type="entry name" value="4-PPantetheinyl_Trfase_dom"/>
</dbReference>
<dbReference type="EMBL" id="DVGY01000084">
    <property type="protein sequence ID" value="HIR40927.1"/>
    <property type="molecule type" value="Genomic_DNA"/>
</dbReference>
<evidence type="ECO:0000259" key="3">
    <source>
        <dbReference type="Pfam" id="PF01648"/>
    </source>
</evidence>
<dbReference type="AlphaFoldDB" id="A0A9D1AID0"/>
<dbReference type="InterPro" id="IPR037143">
    <property type="entry name" value="4-PPantetheinyl_Trfase_dom_sf"/>
</dbReference>
<dbReference type="Pfam" id="PF01648">
    <property type="entry name" value="ACPS"/>
    <property type="match status" value="1"/>
</dbReference>
<comment type="similarity">
    <text evidence="1">Belongs to the P-Pant transferase superfamily. Gsp/Sfp/HetI/AcpT family.</text>
</comment>
<comment type="caution">
    <text evidence="4">The sequence shown here is derived from an EMBL/GenBank/DDBJ whole genome shotgun (WGS) entry which is preliminary data.</text>
</comment>
<proteinExistence type="inferred from homology"/>
<dbReference type="Gene3D" id="3.90.470.20">
    <property type="entry name" value="4'-phosphopantetheinyl transferase domain"/>
    <property type="match status" value="2"/>
</dbReference>
<dbReference type="SUPFAM" id="SSF56214">
    <property type="entry name" value="4'-phosphopantetheinyl transferase"/>
    <property type="match status" value="2"/>
</dbReference>
<reference evidence="4" key="2">
    <citation type="journal article" date="2021" name="PeerJ">
        <title>Extensive microbial diversity within the chicken gut microbiome revealed by metagenomics and culture.</title>
        <authorList>
            <person name="Gilroy R."/>
            <person name="Ravi A."/>
            <person name="Getino M."/>
            <person name="Pursley I."/>
            <person name="Horton D.L."/>
            <person name="Alikhan N.F."/>
            <person name="Baker D."/>
            <person name="Gharbi K."/>
            <person name="Hall N."/>
            <person name="Watson M."/>
            <person name="Adriaenssens E.M."/>
            <person name="Foster-Nyarko E."/>
            <person name="Jarju S."/>
            <person name="Secka A."/>
            <person name="Antonio M."/>
            <person name="Oren A."/>
            <person name="Chaudhuri R.R."/>
            <person name="La Ragione R."/>
            <person name="Hildebrand F."/>
            <person name="Pallen M.J."/>
        </authorList>
    </citation>
    <scope>NUCLEOTIDE SEQUENCE</scope>
    <source>
        <strain evidence="4">CHK184-25365</strain>
    </source>
</reference>
<evidence type="ECO:0000256" key="2">
    <source>
        <dbReference type="ARBA" id="ARBA00022679"/>
    </source>
</evidence>
<gene>
    <name evidence="4" type="ORF">IAB36_03765</name>
</gene>
<dbReference type="Proteomes" id="UP000886749">
    <property type="component" value="Unassembled WGS sequence"/>
</dbReference>
<organism evidence="4 5">
    <name type="scientific">Candidatus Egerieicola pullicola</name>
    <dbReference type="NCBI Taxonomy" id="2840775"/>
    <lineage>
        <taxon>Bacteria</taxon>
        <taxon>Bacillati</taxon>
        <taxon>Bacillota</taxon>
        <taxon>Clostridia</taxon>
        <taxon>Eubacteriales</taxon>
        <taxon>Oscillospiraceae</taxon>
        <taxon>Oscillospiraceae incertae sedis</taxon>
        <taxon>Candidatus Egerieicola</taxon>
    </lineage>
</organism>
<protein>
    <submittedName>
        <fullName evidence="4">4'-phosphopantetheinyl transferase superfamily protein</fullName>
    </submittedName>
</protein>
<reference evidence="4" key="1">
    <citation type="submission" date="2020-10" db="EMBL/GenBank/DDBJ databases">
        <authorList>
            <person name="Gilroy R."/>
        </authorList>
    </citation>
    <scope>NUCLEOTIDE SEQUENCE</scope>
    <source>
        <strain evidence="4">CHK184-25365</strain>
    </source>
</reference>
<dbReference type="PANTHER" id="PTHR12215:SF10">
    <property type="entry name" value="L-AMINOADIPATE-SEMIALDEHYDE DEHYDROGENASE-PHOSPHOPANTETHEINYL TRANSFERASE"/>
    <property type="match status" value="1"/>
</dbReference>
<feature type="domain" description="4'-phosphopantetheinyl transferase" evidence="3">
    <location>
        <begin position="54"/>
        <end position="120"/>
    </location>
</feature>
<keyword evidence="2 4" id="KW-0808">Transferase</keyword>
<evidence type="ECO:0000256" key="1">
    <source>
        <dbReference type="ARBA" id="ARBA00010990"/>
    </source>
</evidence>
<dbReference type="GO" id="GO:0008897">
    <property type="term" value="F:holo-[acyl-carrier-protein] synthase activity"/>
    <property type="evidence" value="ECO:0007669"/>
    <property type="project" value="InterPro"/>
</dbReference>
<dbReference type="GO" id="GO:0019878">
    <property type="term" value="P:lysine biosynthetic process via aminoadipic acid"/>
    <property type="evidence" value="ECO:0007669"/>
    <property type="project" value="TreeGrafter"/>
</dbReference>
<dbReference type="GO" id="GO:0000287">
    <property type="term" value="F:magnesium ion binding"/>
    <property type="evidence" value="ECO:0007669"/>
    <property type="project" value="InterPro"/>
</dbReference>
<evidence type="ECO:0000313" key="5">
    <source>
        <dbReference type="Proteomes" id="UP000886749"/>
    </source>
</evidence>
<name>A0A9D1AID0_9FIRM</name>
<accession>A0A9D1AID0</accession>
<dbReference type="GO" id="GO:0005829">
    <property type="term" value="C:cytosol"/>
    <property type="evidence" value="ECO:0007669"/>
    <property type="project" value="TreeGrafter"/>
</dbReference>
<evidence type="ECO:0000313" key="4">
    <source>
        <dbReference type="EMBL" id="HIR40927.1"/>
    </source>
</evidence>
<sequence>MQSAAQLGITLPRTPPTYTLHGKPYFPDLPQFSFSLSHSGCRCLCLASDDGRRLGCDLEQLRPLPQWEKLANRFFHPQETAWLNRLQQPEPGFFRLWCEKEAALKATAAGFSQGMKWFSLRGETPVDFPPVRLGGIQNGYAYALCLEQGESEVSIEEGNLAGNCNI</sequence>
<dbReference type="InterPro" id="IPR050559">
    <property type="entry name" value="P-Pant_transferase_sf"/>
</dbReference>